<reference evidence="2" key="1">
    <citation type="submission" date="2018-05" db="EMBL/GenBank/DDBJ databases">
        <authorList>
            <person name="Lanie J.A."/>
            <person name="Ng W.-L."/>
            <person name="Kazmierczak K.M."/>
            <person name="Andrzejewski T.M."/>
            <person name="Davidsen T.M."/>
            <person name="Wayne K.J."/>
            <person name="Tettelin H."/>
            <person name="Glass J.I."/>
            <person name="Rusch D."/>
            <person name="Podicherti R."/>
            <person name="Tsui H.-C.T."/>
            <person name="Winkler M.E."/>
        </authorList>
    </citation>
    <scope>NUCLEOTIDE SEQUENCE</scope>
</reference>
<feature type="region of interest" description="Disordered" evidence="1">
    <location>
        <begin position="1"/>
        <end position="25"/>
    </location>
</feature>
<dbReference type="AlphaFoldDB" id="A0A381WBU8"/>
<evidence type="ECO:0000313" key="2">
    <source>
        <dbReference type="EMBL" id="SVA49952.1"/>
    </source>
</evidence>
<organism evidence="2">
    <name type="scientific">marine metagenome</name>
    <dbReference type="NCBI Taxonomy" id="408172"/>
    <lineage>
        <taxon>unclassified sequences</taxon>
        <taxon>metagenomes</taxon>
        <taxon>ecological metagenomes</taxon>
    </lineage>
</organism>
<evidence type="ECO:0008006" key="3">
    <source>
        <dbReference type="Google" id="ProtNLM"/>
    </source>
</evidence>
<accession>A0A381WBU8</accession>
<dbReference type="SUPFAM" id="SSF47240">
    <property type="entry name" value="Ferritin-like"/>
    <property type="match status" value="1"/>
</dbReference>
<dbReference type="InterPro" id="IPR009078">
    <property type="entry name" value="Ferritin-like_SF"/>
</dbReference>
<protein>
    <recommendedName>
        <fullName evidence="3">Ferritin-like domain-containing protein</fullName>
    </recommendedName>
</protein>
<name>A0A381WBU8_9ZZZZ</name>
<dbReference type="EMBL" id="UINC01011305">
    <property type="protein sequence ID" value="SVA49952.1"/>
    <property type="molecule type" value="Genomic_DNA"/>
</dbReference>
<proteinExistence type="predicted"/>
<feature type="compositionally biased region" description="Basic and acidic residues" evidence="1">
    <location>
        <begin position="1"/>
        <end position="13"/>
    </location>
</feature>
<gene>
    <name evidence="2" type="ORF">METZ01_LOCUS102806</name>
</gene>
<evidence type="ECO:0000256" key="1">
    <source>
        <dbReference type="SAM" id="MobiDB-lite"/>
    </source>
</evidence>
<sequence length="375" mass="42579">MTVDKSDRSERLERTRRRVESRRRDAIAKRVAEDEDLETPSASLEWMKRTLQWGVKADVTESGLKLDALNIGIYGEIPDKWEDQSRMPRGAYPMPGVPPIGYGIREKRDLWADNAADLYEEAIQRRWAPATDIQWDSIEPLNDDVEASVCQLSTMLCQHANTEIETLGSWLHQMSYGYHEVKLFLASEMYDAARHYEVFRKRALSNGGGLGIELRGDVKRMILESRGGWSETALLLYVLRGIFTLTIYRYGEMFAHNAAERTIFSGAIQDKARHLAYGFEHLRYAVAHQEDKALVFKNLLGIGERIFLREISQPVVLEPLAVIFGGGVEGALEGMKTVHEMMGKFVHHYLSALHWIGIDRSDSLASGLASYISEE</sequence>